<dbReference type="Pfam" id="PF02567">
    <property type="entry name" value="PhzC-PhzF"/>
    <property type="match status" value="1"/>
</dbReference>
<protein>
    <submittedName>
        <fullName evidence="4">PhzF family phenazine biosynthesis protein</fullName>
    </submittedName>
</protein>
<dbReference type="GO" id="GO:0005737">
    <property type="term" value="C:cytoplasm"/>
    <property type="evidence" value="ECO:0007669"/>
    <property type="project" value="TreeGrafter"/>
</dbReference>
<sequence length="269" mass="29861">MHNLPLYQVDAFTNRLFGGNPAAVVPVPEFPSDKLMQQIATENNLSETAFVVIRGKGKFDIRWFTPTTEVRLCGHATLAAAHVLYRSGGNDLQKLRFKTREAGNITVSPTDEDGTYQLDFPVDKPKKTRSSKKLRGALAGLKPVEVYEGQDDLVAVLKNQDQLESLDPNYHVIARLKRRGLIVTAPGKKVDFVSRCFYPAYGINEDPVTGSAHTLLTPLWAKRLNKKKLTARQLSTRGGSMTCELRGKKVRLTGQAITFLAGQILLDRL</sequence>
<reference evidence="4 5" key="1">
    <citation type="submission" date="2019-04" db="EMBL/GenBank/DDBJ databases">
        <title>Lewinella litorea sp. nov., isolated from a marine sand.</title>
        <authorList>
            <person name="Yoon J.-H."/>
        </authorList>
    </citation>
    <scope>NUCLEOTIDE SEQUENCE [LARGE SCALE GENOMIC DNA]</scope>
    <source>
        <strain evidence="4 5">HSMS-39</strain>
    </source>
</reference>
<keyword evidence="5" id="KW-1185">Reference proteome</keyword>
<dbReference type="InterPro" id="IPR003719">
    <property type="entry name" value="Phenazine_PhzF-like"/>
</dbReference>
<dbReference type="OrthoDB" id="9788221at2"/>
<dbReference type="RefSeq" id="WP_136456475.1">
    <property type="nucleotide sequence ID" value="NZ_SRSF01000001.1"/>
</dbReference>
<dbReference type="PANTHER" id="PTHR13774">
    <property type="entry name" value="PHENAZINE BIOSYNTHESIS PROTEIN"/>
    <property type="match status" value="1"/>
</dbReference>
<dbReference type="PIRSF" id="PIRSF016184">
    <property type="entry name" value="PhzC_PhzF"/>
    <property type="match status" value="1"/>
</dbReference>
<evidence type="ECO:0000313" key="4">
    <source>
        <dbReference type="EMBL" id="THH41631.1"/>
    </source>
</evidence>
<evidence type="ECO:0000256" key="3">
    <source>
        <dbReference type="PIRSR" id="PIRSR016184-1"/>
    </source>
</evidence>
<dbReference type="EMBL" id="SRSF01000001">
    <property type="protein sequence ID" value="THH41631.1"/>
    <property type="molecule type" value="Genomic_DNA"/>
</dbReference>
<dbReference type="PANTHER" id="PTHR13774:SF17">
    <property type="entry name" value="PHENAZINE BIOSYNTHESIS-LIKE DOMAIN-CONTAINING PROTEIN"/>
    <property type="match status" value="1"/>
</dbReference>
<gene>
    <name evidence="4" type="ORF">E4021_03285</name>
</gene>
<feature type="active site" evidence="3">
    <location>
        <position position="47"/>
    </location>
</feature>
<name>A0A4S4NT32_9BACT</name>
<comment type="caution">
    <text evidence="4">The sequence shown here is derived from an EMBL/GenBank/DDBJ whole genome shotgun (WGS) entry which is preliminary data.</text>
</comment>
<organism evidence="4 5">
    <name type="scientific">Neolewinella litorea</name>
    <dbReference type="NCBI Taxonomy" id="2562452"/>
    <lineage>
        <taxon>Bacteria</taxon>
        <taxon>Pseudomonadati</taxon>
        <taxon>Bacteroidota</taxon>
        <taxon>Saprospiria</taxon>
        <taxon>Saprospirales</taxon>
        <taxon>Lewinellaceae</taxon>
        <taxon>Neolewinella</taxon>
    </lineage>
</organism>
<proteinExistence type="inferred from homology"/>
<evidence type="ECO:0000256" key="1">
    <source>
        <dbReference type="ARBA" id="ARBA00008270"/>
    </source>
</evidence>
<dbReference type="AlphaFoldDB" id="A0A4S4NT32"/>
<dbReference type="GO" id="GO:0016853">
    <property type="term" value="F:isomerase activity"/>
    <property type="evidence" value="ECO:0007669"/>
    <property type="project" value="UniProtKB-KW"/>
</dbReference>
<keyword evidence="2" id="KW-0413">Isomerase</keyword>
<dbReference type="SUPFAM" id="SSF54506">
    <property type="entry name" value="Diaminopimelate epimerase-like"/>
    <property type="match status" value="1"/>
</dbReference>
<evidence type="ECO:0000256" key="2">
    <source>
        <dbReference type="ARBA" id="ARBA00023235"/>
    </source>
</evidence>
<accession>A0A4S4NT32</accession>
<dbReference type="NCBIfam" id="TIGR00654">
    <property type="entry name" value="PhzF_family"/>
    <property type="match status" value="1"/>
</dbReference>
<dbReference type="Gene3D" id="3.10.310.10">
    <property type="entry name" value="Diaminopimelate Epimerase, Chain A, domain 1"/>
    <property type="match status" value="2"/>
</dbReference>
<dbReference type="Proteomes" id="UP000308528">
    <property type="component" value="Unassembled WGS sequence"/>
</dbReference>
<comment type="similarity">
    <text evidence="1">Belongs to the PhzF family.</text>
</comment>
<evidence type="ECO:0000313" key="5">
    <source>
        <dbReference type="Proteomes" id="UP000308528"/>
    </source>
</evidence>